<name>A0A6G1DCF7_9ORYZ</name>
<dbReference type="Proteomes" id="UP000479710">
    <property type="component" value="Unassembled WGS sequence"/>
</dbReference>
<keyword evidence="3" id="KW-1185">Reference proteome</keyword>
<proteinExistence type="predicted"/>
<dbReference type="Pfam" id="PF24523">
    <property type="entry name" value="DUF7595"/>
    <property type="match status" value="1"/>
</dbReference>
<feature type="domain" description="F-box" evidence="1">
    <location>
        <begin position="3"/>
        <end position="50"/>
    </location>
</feature>
<dbReference type="Pfam" id="PF12937">
    <property type="entry name" value="F-box-like"/>
    <property type="match status" value="1"/>
</dbReference>
<sequence length="417" mass="47443">MAPPPPRSLPSDVLLHVLLRLDPRSIVRCAAVSKHWRRAVIDNAPQVRRHPSRQADRRLLLGFHYREIYPGMLRFCARSTWSPSAGHHWSDDLPVPSFVPAGSDDKPEERYAQLACSDGLVLVCRGILEEISVYNPMTGFHASMPRLDQLVPTRYILHTVHGVEPSPTPNSFQVLAMEGEPDGVLALQNYCSMTGLWSPIIRPIADELRMPHMFMHRITPVVCQGAIHFLCIKESENSSGIFKIIIEITHTVAVDIGTGRAWMTRLPKECTMINLDICTKKMLILATEEDGRLALLRREDASMKVSIWVYTGCDSGGSDDSEVSWVLLRSFDVRKLIEDAGLAHFRLECKDWVELEVRLEWFCPRSRCLIIWVPYLGLFVLDLESMQIQRAAGDNQTHVWPYEIDLTLLFSSLKQFY</sequence>
<reference evidence="2 3" key="1">
    <citation type="submission" date="2019-11" db="EMBL/GenBank/DDBJ databases">
        <title>Whole genome sequence of Oryza granulata.</title>
        <authorList>
            <person name="Li W."/>
        </authorList>
    </citation>
    <scope>NUCLEOTIDE SEQUENCE [LARGE SCALE GENOMIC DNA]</scope>
    <source>
        <strain evidence="3">cv. Menghai</strain>
        <tissue evidence="2">Leaf</tissue>
    </source>
</reference>
<comment type="caution">
    <text evidence="2">The sequence shown here is derived from an EMBL/GenBank/DDBJ whole genome shotgun (WGS) entry which is preliminary data.</text>
</comment>
<dbReference type="CDD" id="cd09917">
    <property type="entry name" value="F-box_SF"/>
    <property type="match status" value="1"/>
</dbReference>
<dbReference type="OrthoDB" id="678101at2759"/>
<dbReference type="SUPFAM" id="SSF81383">
    <property type="entry name" value="F-box domain"/>
    <property type="match status" value="1"/>
</dbReference>
<dbReference type="PANTHER" id="PTHR35828:SF18">
    <property type="entry name" value="OS03G0703800 PROTEIN"/>
    <property type="match status" value="1"/>
</dbReference>
<evidence type="ECO:0000313" key="2">
    <source>
        <dbReference type="EMBL" id="KAF0910157.1"/>
    </source>
</evidence>
<dbReference type="InterPro" id="IPR056016">
    <property type="entry name" value="DUF7595"/>
</dbReference>
<dbReference type="PROSITE" id="PS50181">
    <property type="entry name" value="FBOX"/>
    <property type="match status" value="1"/>
</dbReference>
<protein>
    <recommendedName>
        <fullName evidence="1">F-box domain-containing protein</fullName>
    </recommendedName>
</protein>
<dbReference type="EMBL" id="SPHZ02000006">
    <property type="protein sequence ID" value="KAF0910157.1"/>
    <property type="molecule type" value="Genomic_DNA"/>
</dbReference>
<dbReference type="InterPro" id="IPR001810">
    <property type="entry name" value="F-box_dom"/>
</dbReference>
<dbReference type="Gene3D" id="1.20.1280.50">
    <property type="match status" value="1"/>
</dbReference>
<dbReference type="InterPro" id="IPR036047">
    <property type="entry name" value="F-box-like_dom_sf"/>
</dbReference>
<evidence type="ECO:0000259" key="1">
    <source>
        <dbReference type="PROSITE" id="PS50181"/>
    </source>
</evidence>
<evidence type="ECO:0000313" key="3">
    <source>
        <dbReference type="Proteomes" id="UP000479710"/>
    </source>
</evidence>
<dbReference type="SMART" id="SM00256">
    <property type="entry name" value="FBOX"/>
    <property type="match status" value="1"/>
</dbReference>
<dbReference type="AlphaFoldDB" id="A0A6G1DCF7"/>
<dbReference type="PANTHER" id="PTHR35828">
    <property type="entry name" value="OS08G0203800 PROTEIN-RELATED"/>
    <property type="match status" value="1"/>
</dbReference>
<gene>
    <name evidence="2" type="ORF">E2562_001371</name>
</gene>
<accession>A0A6G1DCF7</accession>
<organism evidence="2 3">
    <name type="scientific">Oryza meyeriana var. granulata</name>
    <dbReference type="NCBI Taxonomy" id="110450"/>
    <lineage>
        <taxon>Eukaryota</taxon>
        <taxon>Viridiplantae</taxon>
        <taxon>Streptophyta</taxon>
        <taxon>Embryophyta</taxon>
        <taxon>Tracheophyta</taxon>
        <taxon>Spermatophyta</taxon>
        <taxon>Magnoliopsida</taxon>
        <taxon>Liliopsida</taxon>
        <taxon>Poales</taxon>
        <taxon>Poaceae</taxon>
        <taxon>BOP clade</taxon>
        <taxon>Oryzoideae</taxon>
        <taxon>Oryzeae</taxon>
        <taxon>Oryzinae</taxon>
        <taxon>Oryza</taxon>
        <taxon>Oryza meyeriana</taxon>
    </lineage>
</organism>